<reference evidence="3 4" key="1">
    <citation type="journal article" date="2019" name="Genome Biol. Evol.">
        <title>The Rhododendron genome and chromosomal organization provide insight into shared whole-genome duplications across the heath family (Ericaceae).</title>
        <authorList>
            <person name="Soza V.L."/>
            <person name="Lindsley D."/>
            <person name="Waalkes A."/>
            <person name="Ramage E."/>
            <person name="Patwardhan R.P."/>
            <person name="Burton J.N."/>
            <person name="Adey A."/>
            <person name="Kumar A."/>
            <person name="Qiu R."/>
            <person name="Shendure J."/>
            <person name="Hall B."/>
        </authorList>
    </citation>
    <scope>NUCLEOTIDE SEQUENCE [LARGE SCALE GENOMIC DNA]</scope>
    <source>
        <strain evidence="3">RSF 1966-606</strain>
    </source>
</reference>
<protein>
    <recommendedName>
        <fullName evidence="2">CAAX prenyl protease 2/Lysostaphin resistance protein A-like domain-containing protein</fullName>
    </recommendedName>
</protein>
<feature type="transmembrane region" description="Helical" evidence="1">
    <location>
        <begin position="109"/>
        <end position="131"/>
    </location>
</feature>
<dbReference type="AlphaFoldDB" id="A0A6A4LAL7"/>
<evidence type="ECO:0000313" key="4">
    <source>
        <dbReference type="Proteomes" id="UP000428333"/>
    </source>
</evidence>
<feature type="transmembrane region" description="Helical" evidence="1">
    <location>
        <begin position="357"/>
        <end position="382"/>
    </location>
</feature>
<feature type="non-terminal residue" evidence="3">
    <location>
        <position position="1"/>
    </location>
</feature>
<evidence type="ECO:0000256" key="1">
    <source>
        <dbReference type="SAM" id="Phobius"/>
    </source>
</evidence>
<name>A0A6A4LAL7_9ERIC</name>
<feature type="domain" description="CAAX prenyl protease 2/Lysostaphin resistance protein A-like" evidence="2">
    <location>
        <begin position="269"/>
        <end position="356"/>
    </location>
</feature>
<feature type="transmembrane region" description="Helical" evidence="1">
    <location>
        <begin position="151"/>
        <end position="176"/>
    </location>
</feature>
<feature type="transmembrane region" description="Helical" evidence="1">
    <location>
        <begin position="301"/>
        <end position="320"/>
    </location>
</feature>
<feature type="transmembrane region" description="Helical" evidence="1">
    <location>
        <begin position="259"/>
        <end position="281"/>
    </location>
</feature>
<dbReference type="OrthoDB" id="548974at2759"/>
<dbReference type="Proteomes" id="UP000428333">
    <property type="component" value="Linkage Group LG08"/>
</dbReference>
<dbReference type="PANTHER" id="PTHR43592:SF15">
    <property type="entry name" value="CAAX AMINO TERMINAL PROTEASE FAMILY PROTEIN"/>
    <property type="match status" value="1"/>
</dbReference>
<organism evidence="3 4">
    <name type="scientific">Rhododendron williamsianum</name>
    <dbReference type="NCBI Taxonomy" id="262921"/>
    <lineage>
        <taxon>Eukaryota</taxon>
        <taxon>Viridiplantae</taxon>
        <taxon>Streptophyta</taxon>
        <taxon>Embryophyta</taxon>
        <taxon>Tracheophyta</taxon>
        <taxon>Spermatophyta</taxon>
        <taxon>Magnoliopsida</taxon>
        <taxon>eudicotyledons</taxon>
        <taxon>Gunneridae</taxon>
        <taxon>Pentapetalae</taxon>
        <taxon>asterids</taxon>
        <taxon>Ericales</taxon>
        <taxon>Ericaceae</taxon>
        <taxon>Ericoideae</taxon>
        <taxon>Rhodoreae</taxon>
        <taxon>Rhododendron</taxon>
    </lineage>
</organism>
<dbReference type="GO" id="GO:0004175">
    <property type="term" value="F:endopeptidase activity"/>
    <property type="evidence" value="ECO:0007669"/>
    <property type="project" value="UniProtKB-ARBA"/>
</dbReference>
<dbReference type="EMBL" id="QEFC01002111">
    <property type="protein sequence ID" value="KAE9454512.1"/>
    <property type="molecule type" value="Genomic_DNA"/>
</dbReference>
<dbReference type="Pfam" id="PF02517">
    <property type="entry name" value="Rce1-like"/>
    <property type="match status" value="1"/>
</dbReference>
<gene>
    <name evidence="3" type="ORF">C3L33_13584</name>
</gene>
<keyword evidence="1" id="KW-0812">Transmembrane</keyword>
<dbReference type="InterPro" id="IPR003675">
    <property type="entry name" value="Rce1/LyrA-like_dom"/>
</dbReference>
<evidence type="ECO:0000259" key="2">
    <source>
        <dbReference type="Pfam" id="PF02517"/>
    </source>
</evidence>
<comment type="caution">
    <text evidence="3">The sequence shown here is derived from an EMBL/GenBank/DDBJ whole genome shotgun (WGS) entry which is preliminary data.</text>
</comment>
<sequence>LAMMFQEDDLDWPILKRWDVPWEWQTVSLTSLACGLRYVFCTSRPLGSFLLTVLIEQSALPYLGLQVGELGLDEKAEILFLDEAYELSLSLSFGLQVLPFYLRTVIDPHFLRITTVVVLGVLFSITDTFQPRPDDLFRYDLKKPFDLQRGWLLWAGIGIVGAVVAISLTGVAASLFRADKPQREVRNWVIILGTQAQVTQRHFVDDYKMQSAYVMYFSGCGVGIMKEMAVLDIFPVCSPIPVKDCGTSMDLHTDALVRLLPLIGSSTISTAWLVGVTGVLAPLLEETLFRGFLMVSLTKWLPTPVSVLISGAVFAVAHLTPGQFPQLFVLGTLLGFSYAQTRNLLTPITIHALWNSGVILLLAFLQVNCLLLAELLIGAAFLSLQRKLKENG</sequence>
<keyword evidence="4" id="KW-1185">Reference proteome</keyword>
<keyword evidence="1" id="KW-0472">Membrane</keyword>
<proteinExistence type="predicted"/>
<dbReference type="GO" id="GO:0080120">
    <property type="term" value="P:CAAX-box protein maturation"/>
    <property type="evidence" value="ECO:0007669"/>
    <property type="project" value="UniProtKB-ARBA"/>
</dbReference>
<dbReference type="PANTHER" id="PTHR43592">
    <property type="entry name" value="CAAX AMINO TERMINAL PROTEASE"/>
    <property type="match status" value="1"/>
</dbReference>
<accession>A0A6A4LAL7</accession>
<keyword evidence="1" id="KW-1133">Transmembrane helix</keyword>
<evidence type="ECO:0000313" key="3">
    <source>
        <dbReference type="EMBL" id="KAE9454512.1"/>
    </source>
</evidence>